<reference evidence="3" key="1">
    <citation type="submission" date="2020-10" db="EMBL/GenBank/DDBJ databases">
        <authorList>
            <person name="Gilroy R."/>
        </authorList>
    </citation>
    <scope>NUCLEOTIDE SEQUENCE</scope>
    <source>
        <strain evidence="3">ChiBcec2-4451</strain>
    </source>
</reference>
<reference evidence="3" key="2">
    <citation type="journal article" date="2021" name="PeerJ">
        <title>Extensive microbial diversity within the chicken gut microbiome revealed by metagenomics and culture.</title>
        <authorList>
            <person name="Gilroy R."/>
            <person name="Ravi A."/>
            <person name="Getino M."/>
            <person name="Pursley I."/>
            <person name="Horton D.L."/>
            <person name="Alikhan N.F."/>
            <person name="Baker D."/>
            <person name="Gharbi K."/>
            <person name="Hall N."/>
            <person name="Watson M."/>
            <person name="Adriaenssens E.M."/>
            <person name="Foster-Nyarko E."/>
            <person name="Jarju S."/>
            <person name="Secka A."/>
            <person name="Antonio M."/>
            <person name="Oren A."/>
            <person name="Chaudhuri R.R."/>
            <person name="La Ragione R."/>
            <person name="Hildebrand F."/>
            <person name="Pallen M.J."/>
        </authorList>
    </citation>
    <scope>NUCLEOTIDE SEQUENCE</scope>
    <source>
        <strain evidence="3">ChiBcec2-4451</strain>
    </source>
</reference>
<feature type="transmembrane region" description="Helical" evidence="1">
    <location>
        <begin position="92"/>
        <end position="114"/>
    </location>
</feature>
<dbReference type="GO" id="GO:0016020">
    <property type="term" value="C:membrane"/>
    <property type="evidence" value="ECO:0007669"/>
    <property type="project" value="InterPro"/>
</dbReference>
<keyword evidence="1" id="KW-0812">Transmembrane</keyword>
<dbReference type="Pfam" id="PF01478">
    <property type="entry name" value="Peptidase_A24"/>
    <property type="match status" value="1"/>
</dbReference>
<dbReference type="EMBL" id="DVON01000266">
    <property type="protein sequence ID" value="HIV13943.1"/>
    <property type="molecule type" value="Genomic_DNA"/>
</dbReference>
<evidence type="ECO:0000313" key="3">
    <source>
        <dbReference type="EMBL" id="HIV13943.1"/>
    </source>
</evidence>
<keyword evidence="1" id="KW-0472">Membrane</keyword>
<dbReference type="Gene3D" id="1.20.120.1220">
    <property type="match status" value="1"/>
</dbReference>
<dbReference type="GO" id="GO:0004190">
    <property type="term" value="F:aspartic-type endopeptidase activity"/>
    <property type="evidence" value="ECO:0007669"/>
    <property type="project" value="InterPro"/>
</dbReference>
<proteinExistence type="predicted"/>
<organism evidence="3 4">
    <name type="scientific">Candidatus Pullilachnospira stercoravium</name>
    <dbReference type="NCBI Taxonomy" id="2840913"/>
    <lineage>
        <taxon>Bacteria</taxon>
        <taxon>Bacillati</taxon>
        <taxon>Bacillota</taxon>
        <taxon>Clostridia</taxon>
        <taxon>Lachnospirales</taxon>
        <taxon>Lachnospiraceae</taxon>
        <taxon>Lachnospiraceae incertae sedis</taxon>
        <taxon>Candidatus Pullilachnospira</taxon>
    </lineage>
</organism>
<feature type="domain" description="Prepilin type IV endopeptidase peptidase" evidence="2">
    <location>
        <begin position="8"/>
        <end position="108"/>
    </location>
</feature>
<gene>
    <name evidence="3" type="ORF">IAA63_12515</name>
</gene>
<keyword evidence="1" id="KW-1133">Transmembrane helix</keyword>
<evidence type="ECO:0000256" key="1">
    <source>
        <dbReference type="SAM" id="Phobius"/>
    </source>
</evidence>
<dbReference type="InterPro" id="IPR000045">
    <property type="entry name" value="Prepilin_IV_endopep_pep"/>
</dbReference>
<accession>A0A9D1NWS8</accession>
<name>A0A9D1NWS8_9FIRM</name>
<sequence>MTFSGGFCVFFSLISMIMDIRWEKVSNRWILFGWLAAAAWQTCGKGLEGILFFLAGALFPIGLLFPLFAAKMLGTGDIKLFSVLGGMMGPRSFLSCLLLSFLLAAAISLPVLLIRCDVKERLRYFAGYMARLLSGQRVEPYLKPGRRPENIHFTIPVFISVLLCAGGFKL</sequence>
<evidence type="ECO:0000313" key="4">
    <source>
        <dbReference type="Proteomes" id="UP000886723"/>
    </source>
</evidence>
<feature type="transmembrane region" description="Helical" evidence="1">
    <location>
        <begin position="50"/>
        <end position="72"/>
    </location>
</feature>
<evidence type="ECO:0000259" key="2">
    <source>
        <dbReference type="Pfam" id="PF01478"/>
    </source>
</evidence>
<protein>
    <submittedName>
        <fullName evidence="3">Prepilin peptidase</fullName>
    </submittedName>
</protein>
<dbReference type="AlphaFoldDB" id="A0A9D1NWS8"/>
<dbReference type="Proteomes" id="UP000886723">
    <property type="component" value="Unassembled WGS sequence"/>
</dbReference>
<comment type="caution">
    <text evidence="3">The sequence shown here is derived from an EMBL/GenBank/DDBJ whole genome shotgun (WGS) entry which is preliminary data.</text>
</comment>